<dbReference type="HAMAP" id="MF_02200">
    <property type="entry name" value="NapD"/>
    <property type="match status" value="1"/>
</dbReference>
<dbReference type="GO" id="GO:0005048">
    <property type="term" value="F:signal sequence binding"/>
    <property type="evidence" value="ECO:0007669"/>
    <property type="project" value="UniProtKB-UniRule"/>
</dbReference>
<comment type="subunit">
    <text evidence="4">Interacts with the cytoplasmic NapA precursor.</text>
</comment>
<reference evidence="6" key="1">
    <citation type="submission" date="2016-10" db="EMBL/GenBank/DDBJ databases">
        <authorList>
            <person name="Varghese N."/>
            <person name="Submissions S."/>
        </authorList>
    </citation>
    <scope>NUCLEOTIDE SEQUENCE [LARGE SCALE GENOMIC DNA]</scope>
    <source>
        <strain evidence="6">UNC178MFTsu3.1</strain>
    </source>
</reference>
<dbReference type="EMBL" id="FONH01000026">
    <property type="protein sequence ID" value="SFF54083.1"/>
    <property type="molecule type" value="Genomic_DNA"/>
</dbReference>
<dbReference type="Gene3D" id="3.30.70.920">
    <property type="match status" value="1"/>
</dbReference>
<dbReference type="AlphaFoldDB" id="A0A1I2JJR4"/>
<accession>A0A1I2JJR4</accession>
<dbReference type="RefSeq" id="WP_231504101.1">
    <property type="nucleotide sequence ID" value="NZ_FONH01000026.1"/>
</dbReference>
<evidence type="ECO:0000256" key="3">
    <source>
        <dbReference type="ARBA" id="ARBA00023186"/>
    </source>
</evidence>
<keyword evidence="6" id="KW-1185">Reference proteome</keyword>
<dbReference type="Proteomes" id="UP000199477">
    <property type="component" value="Unassembled WGS sequence"/>
</dbReference>
<dbReference type="Pfam" id="PF03927">
    <property type="entry name" value="NapD"/>
    <property type="match status" value="1"/>
</dbReference>
<evidence type="ECO:0000313" key="5">
    <source>
        <dbReference type="EMBL" id="SFF54083.1"/>
    </source>
</evidence>
<comment type="subcellular location">
    <subcellularLocation>
        <location evidence="1 4">Cytoplasm</location>
    </subcellularLocation>
</comment>
<keyword evidence="2 4" id="KW-0963">Cytoplasm</keyword>
<protein>
    <recommendedName>
        <fullName evidence="4">Chaperone NapD</fullName>
    </recommendedName>
    <alternativeName>
        <fullName evidence="4">NapA signal peptide-binding chaperone NapD</fullName>
    </alternativeName>
</protein>
<comment type="function">
    <text evidence="4">Chaperone for NapA, the catalytic subunit of the periplasmic nitrate reductase. It binds directly and specifically to the twin-arginine signal peptide of NapA, preventing premature interaction with the Tat translocase and premature export.</text>
</comment>
<dbReference type="GO" id="GO:0051224">
    <property type="term" value="P:negative regulation of protein transport"/>
    <property type="evidence" value="ECO:0007669"/>
    <property type="project" value="UniProtKB-UniRule"/>
</dbReference>
<keyword evidence="3 4" id="KW-0143">Chaperone</keyword>
<gene>
    <name evidence="4" type="primary">napD</name>
    <name evidence="5" type="ORF">SAMN02799615_04052</name>
</gene>
<proteinExistence type="inferred from homology"/>
<evidence type="ECO:0000256" key="1">
    <source>
        <dbReference type="ARBA" id="ARBA00004496"/>
    </source>
</evidence>
<evidence type="ECO:0000256" key="2">
    <source>
        <dbReference type="ARBA" id="ARBA00022490"/>
    </source>
</evidence>
<sequence length="122" mass="13691">MSSNDFRPDRRAFLQGRFPRGERGNEAMNDELHISSLLVQHRPEAMPALEAYVDTQPALEISARGEHRCVLLCETGHQREVLELIDAMLALPGVVNISLIYHHAEPRDELEQPLQPSQGADA</sequence>
<evidence type="ECO:0000313" key="6">
    <source>
        <dbReference type="Proteomes" id="UP000199477"/>
    </source>
</evidence>
<organism evidence="5 6">
    <name type="scientific">Dyella marensis</name>
    <dbReference type="NCBI Taxonomy" id="500610"/>
    <lineage>
        <taxon>Bacteria</taxon>
        <taxon>Pseudomonadati</taxon>
        <taxon>Pseudomonadota</taxon>
        <taxon>Gammaproteobacteria</taxon>
        <taxon>Lysobacterales</taxon>
        <taxon>Rhodanobacteraceae</taxon>
        <taxon>Dyella</taxon>
    </lineage>
</organism>
<evidence type="ECO:0000256" key="4">
    <source>
        <dbReference type="HAMAP-Rule" id="MF_02200"/>
    </source>
</evidence>
<dbReference type="PANTHER" id="PTHR38603:SF1">
    <property type="entry name" value="CHAPERONE NAPD"/>
    <property type="match status" value="1"/>
</dbReference>
<dbReference type="PANTHER" id="PTHR38603">
    <property type="entry name" value="CHAPERONE NAPD"/>
    <property type="match status" value="1"/>
</dbReference>
<name>A0A1I2JJR4_9GAMM</name>
<dbReference type="InterPro" id="IPR005623">
    <property type="entry name" value="Chaperone_NapD_NO3_reduct"/>
</dbReference>
<comment type="similarity">
    <text evidence="4">Belongs to the NapD family.</text>
</comment>
<dbReference type="STRING" id="500610.SAMN02799615_04052"/>
<dbReference type="GO" id="GO:0005737">
    <property type="term" value="C:cytoplasm"/>
    <property type="evidence" value="ECO:0007669"/>
    <property type="project" value="UniProtKB-SubCell"/>
</dbReference>